<feature type="transmembrane region" description="Helical" evidence="2">
    <location>
        <begin position="6"/>
        <end position="27"/>
    </location>
</feature>
<evidence type="ECO:0000256" key="2">
    <source>
        <dbReference type="SAM" id="Phobius"/>
    </source>
</evidence>
<dbReference type="PANTHER" id="PTHR35792">
    <property type="entry name" value="GENERAL STRESS PROTEIN"/>
    <property type="match status" value="1"/>
</dbReference>
<feature type="coiled-coil region" evidence="1">
    <location>
        <begin position="35"/>
        <end position="95"/>
    </location>
</feature>
<evidence type="ECO:0000313" key="4">
    <source>
        <dbReference type="Proteomes" id="UP001403385"/>
    </source>
</evidence>
<comment type="caution">
    <text evidence="3">The sequence shown here is derived from an EMBL/GenBank/DDBJ whole genome shotgun (WGS) entry which is preliminary data.</text>
</comment>
<gene>
    <name evidence="3" type="ORF">AAG747_07360</name>
</gene>
<keyword evidence="2" id="KW-0812">Transmembrane</keyword>
<keyword evidence="2" id="KW-0472">Membrane</keyword>
<proteinExistence type="predicted"/>
<dbReference type="InterPro" id="IPR024623">
    <property type="entry name" value="YtxH"/>
</dbReference>
<evidence type="ECO:0000313" key="3">
    <source>
        <dbReference type="EMBL" id="MEN7547719.1"/>
    </source>
</evidence>
<accession>A0AAW9S454</accession>
<dbReference type="Pfam" id="PF12732">
    <property type="entry name" value="YtxH"/>
    <property type="match status" value="1"/>
</dbReference>
<keyword evidence="2" id="KW-1133">Transmembrane helix</keyword>
<keyword evidence="4" id="KW-1185">Reference proteome</keyword>
<dbReference type="Proteomes" id="UP001403385">
    <property type="component" value="Unassembled WGS sequence"/>
</dbReference>
<dbReference type="PANTHER" id="PTHR35792:SF1">
    <property type="entry name" value="SLL0268 PROTEIN"/>
    <property type="match status" value="1"/>
</dbReference>
<organism evidence="3 4">
    <name type="scientific">Rapidithrix thailandica</name>
    <dbReference type="NCBI Taxonomy" id="413964"/>
    <lineage>
        <taxon>Bacteria</taxon>
        <taxon>Pseudomonadati</taxon>
        <taxon>Bacteroidota</taxon>
        <taxon>Cytophagia</taxon>
        <taxon>Cytophagales</taxon>
        <taxon>Flammeovirgaceae</taxon>
        <taxon>Rapidithrix</taxon>
    </lineage>
</organism>
<name>A0AAW9S454_9BACT</name>
<protein>
    <submittedName>
        <fullName evidence="3">YtxH domain-containing protein</fullName>
    </submittedName>
</protein>
<evidence type="ECO:0000256" key="1">
    <source>
        <dbReference type="SAM" id="Coils"/>
    </source>
</evidence>
<dbReference type="AlphaFoldDB" id="A0AAW9S454"/>
<dbReference type="EMBL" id="JBDKWZ010000003">
    <property type="protein sequence ID" value="MEN7547719.1"/>
    <property type="molecule type" value="Genomic_DNA"/>
</dbReference>
<sequence>MSKNNGSSLLTFLLGIIVGSVLGVLFAPDKGRNTRDRLSYQLDKQKEALQRLIDDLVEGKETPISSAKSQGQKVISDAIKHAEKLMHEVDELKSQIAPNNHNS</sequence>
<keyword evidence="1" id="KW-0175">Coiled coil</keyword>
<dbReference type="RefSeq" id="WP_346820504.1">
    <property type="nucleotide sequence ID" value="NZ_JBDKWZ010000003.1"/>
</dbReference>
<reference evidence="3 4" key="1">
    <citation type="submission" date="2024-04" db="EMBL/GenBank/DDBJ databases">
        <title>Novel genus in family Flammeovirgaceae.</title>
        <authorList>
            <person name="Nguyen T.H."/>
            <person name="Vuong T.Q."/>
            <person name="Le H."/>
            <person name="Kim S.-G."/>
        </authorList>
    </citation>
    <scope>NUCLEOTIDE SEQUENCE [LARGE SCALE GENOMIC DNA]</scope>
    <source>
        <strain evidence="3 4">JCM 23209</strain>
    </source>
</reference>
<dbReference type="InterPro" id="IPR052928">
    <property type="entry name" value="Desiccation-related_membrane"/>
</dbReference>